<dbReference type="Pfam" id="PF13382">
    <property type="entry name" value="Adenine_deam_C"/>
    <property type="match status" value="1"/>
</dbReference>
<feature type="domain" description="Amidohydrolase-related" evidence="7">
    <location>
        <begin position="77"/>
        <end position="359"/>
    </location>
</feature>
<dbReference type="Proteomes" id="UP000076021">
    <property type="component" value="Chromosome"/>
</dbReference>
<evidence type="ECO:0000313" key="10">
    <source>
        <dbReference type="Proteomes" id="UP000076021"/>
    </source>
</evidence>
<organism evidence="9 10">
    <name type="scientific">Rummeliibacillus stabekisii</name>
    <dbReference type="NCBI Taxonomy" id="241244"/>
    <lineage>
        <taxon>Bacteria</taxon>
        <taxon>Bacillati</taxon>
        <taxon>Bacillota</taxon>
        <taxon>Bacilli</taxon>
        <taxon>Bacillales</taxon>
        <taxon>Caryophanaceae</taxon>
        <taxon>Rummeliibacillus</taxon>
    </lineage>
</organism>
<reference evidence="9 10" key="1">
    <citation type="journal article" date="2016" name="Genome Announc.">
        <title>Whole-Genome Sequence of Rummeliibacillus stabekisii Strain PP9 Isolated from Antarctic Soil.</title>
        <authorList>
            <person name="da Mota F.F."/>
            <person name="Vollu R.E."/>
            <person name="Jurelevicius D."/>
            <person name="Seldin L."/>
        </authorList>
    </citation>
    <scope>NUCLEOTIDE SEQUENCE [LARGE SCALE GENOMIC DNA]</scope>
    <source>
        <strain evidence="9 10">PP9</strain>
    </source>
</reference>
<dbReference type="STRING" id="241244.ATY39_05320"/>
<dbReference type="HAMAP" id="MF_01518">
    <property type="entry name" value="Adenine_deamin"/>
    <property type="match status" value="1"/>
</dbReference>
<evidence type="ECO:0000256" key="4">
    <source>
        <dbReference type="ARBA" id="ARBA00023211"/>
    </source>
</evidence>
<dbReference type="KEGG" id="rst:ATY39_05320"/>
<dbReference type="InterPro" id="IPR006680">
    <property type="entry name" value="Amidohydro-rel"/>
</dbReference>
<dbReference type="InterPro" id="IPR032466">
    <property type="entry name" value="Metal_Hydrolase"/>
</dbReference>
<dbReference type="AlphaFoldDB" id="A0A143HBR6"/>
<evidence type="ECO:0000313" key="9">
    <source>
        <dbReference type="EMBL" id="AMW98925.1"/>
    </source>
</evidence>
<keyword evidence="3 6" id="KW-0378">Hydrolase</keyword>
<dbReference type="InterPro" id="IPR011059">
    <property type="entry name" value="Metal-dep_hydrolase_composite"/>
</dbReference>
<keyword evidence="4 6" id="KW-0464">Manganese</keyword>
<comment type="similarity">
    <text evidence="1 6">Belongs to the metallo-dependent hydrolases superfamily. Adenine deaminase family.</text>
</comment>
<dbReference type="InterPro" id="IPR006679">
    <property type="entry name" value="Adenine_deam"/>
</dbReference>
<comment type="cofactor">
    <cofactor evidence="6">
        <name>Mn(2+)</name>
        <dbReference type="ChEBI" id="CHEBI:29035"/>
    </cofactor>
</comment>
<evidence type="ECO:0000256" key="5">
    <source>
        <dbReference type="ARBA" id="ARBA00047720"/>
    </source>
</evidence>
<dbReference type="RefSeq" id="WP_066786868.1">
    <property type="nucleotide sequence ID" value="NZ_CP014806.1"/>
</dbReference>
<dbReference type="OrthoDB" id="9775607at2"/>
<dbReference type="SUPFAM" id="SSF51338">
    <property type="entry name" value="Composite domain of metallo-dependent hydrolases"/>
    <property type="match status" value="1"/>
</dbReference>
<feature type="domain" description="Adenine deaminase C-terminal" evidence="8">
    <location>
        <begin position="414"/>
        <end position="581"/>
    </location>
</feature>
<dbReference type="GO" id="GO:0000034">
    <property type="term" value="F:adenine deaminase activity"/>
    <property type="evidence" value="ECO:0007669"/>
    <property type="project" value="UniProtKB-UniRule"/>
</dbReference>
<dbReference type="PANTHER" id="PTHR11113">
    <property type="entry name" value="N-ACETYLGLUCOSAMINE-6-PHOSPHATE DEACETYLASE"/>
    <property type="match status" value="1"/>
</dbReference>
<accession>A0A143HBR6</accession>
<dbReference type="EMBL" id="CP014806">
    <property type="protein sequence ID" value="AMW98925.1"/>
    <property type="molecule type" value="Genomic_DNA"/>
</dbReference>
<dbReference type="Pfam" id="PF01979">
    <property type="entry name" value="Amidohydro_1"/>
    <property type="match status" value="1"/>
</dbReference>
<protein>
    <recommendedName>
        <fullName evidence="2 6">Adenine deaminase</fullName>
        <shortName evidence="6">Adenase</shortName>
        <shortName evidence="6">Adenine aminase</shortName>
        <ecNumber evidence="2 6">3.5.4.2</ecNumber>
    </recommendedName>
</protein>
<name>A0A143HBR6_9BACL</name>
<evidence type="ECO:0000256" key="1">
    <source>
        <dbReference type="ARBA" id="ARBA00006773"/>
    </source>
</evidence>
<proteinExistence type="inferred from homology"/>
<evidence type="ECO:0000256" key="2">
    <source>
        <dbReference type="ARBA" id="ARBA00012782"/>
    </source>
</evidence>
<dbReference type="EC" id="3.5.4.2" evidence="2 6"/>
<keyword evidence="10" id="KW-1185">Reference proteome</keyword>
<evidence type="ECO:0000256" key="6">
    <source>
        <dbReference type="HAMAP-Rule" id="MF_01518"/>
    </source>
</evidence>
<evidence type="ECO:0000259" key="7">
    <source>
        <dbReference type="Pfam" id="PF01979"/>
    </source>
</evidence>
<dbReference type="GO" id="GO:0006146">
    <property type="term" value="P:adenine catabolic process"/>
    <property type="evidence" value="ECO:0007669"/>
    <property type="project" value="InterPro"/>
</dbReference>
<dbReference type="NCBIfam" id="TIGR01178">
    <property type="entry name" value="ade"/>
    <property type="match status" value="1"/>
</dbReference>
<evidence type="ECO:0000256" key="3">
    <source>
        <dbReference type="ARBA" id="ARBA00022801"/>
    </source>
</evidence>
<evidence type="ECO:0000259" key="8">
    <source>
        <dbReference type="Pfam" id="PF13382"/>
    </source>
</evidence>
<sequence>MNKEEVDSKIQKVKDKISSSQQKKQADFILRNAKVADVFNLVWRKADIVVKNEMIVAIDEEGKFEALEEEDANGQHVIPGLIDTHIHIESTLLPPSEFSRVILPFGVTTAITDPHEIANVAGTLGVQYMLLSARQAEMDIYTMVPSSVPAASFEHAGAKLDAEAVGLFMNEYDVLGLAEVMDYEAFFKREDDILKKIVETKNLGKLVDGHAAELTKTQIRGYRAAGIHTDHESISAKEASIRVQQGMYVLMREGSAAKNVLAILPAVTATNARRFCFCTDDKHVDELMKEGSINHAVSIAIEAGMEPLLAIQIATLNAAECYRLNKKGALAEGYLADFVLLKDLKKCESQAVWKSGKKVAENGKMLTERKKRIPVPHSILHSVKLPLVKKEDLAIPLNPNEQVHIIEIIPNELETKLKVEKVPVKNNEFASSPKDDLLKLAVIERHHNLNCIGKGIVKGIGIKRGAIATTFAHDSHNLIVCGTNDEDMLLAIDEINKIQGGYAITADGEVLSSIPLPIGGLMSDLDAKAVVDKMKDLHKALGKIDTNLSFHLFITLSFLALPAIPALRLTDQGLFNTKEFKFIPLNHK</sequence>
<dbReference type="Gene3D" id="3.20.20.140">
    <property type="entry name" value="Metal-dependent hydrolases"/>
    <property type="match status" value="1"/>
</dbReference>
<dbReference type="PANTHER" id="PTHR11113:SF2">
    <property type="entry name" value="ADENINE DEAMINASE"/>
    <property type="match status" value="1"/>
</dbReference>
<comment type="catalytic activity">
    <reaction evidence="5 6">
        <text>adenine + H2O + H(+) = hypoxanthine + NH4(+)</text>
        <dbReference type="Rhea" id="RHEA:23688"/>
        <dbReference type="ChEBI" id="CHEBI:15377"/>
        <dbReference type="ChEBI" id="CHEBI:15378"/>
        <dbReference type="ChEBI" id="CHEBI:16708"/>
        <dbReference type="ChEBI" id="CHEBI:17368"/>
        <dbReference type="ChEBI" id="CHEBI:28938"/>
        <dbReference type="EC" id="3.5.4.2"/>
    </reaction>
</comment>
<dbReference type="Gene3D" id="2.30.40.10">
    <property type="entry name" value="Urease, subunit C, domain 1"/>
    <property type="match status" value="1"/>
</dbReference>
<reference evidence="10" key="2">
    <citation type="submission" date="2016-03" db="EMBL/GenBank/DDBJ databases">
        <authorList>
            <person name="Ploux O."/>
        </authorList>
    </citation>
    <scope>NUCLEOTIDE SEQUENCE [LARGE SCALE GENOMIC DNA]</scope>
    <source>
        <strain evidence="10">PP9</strain>
    </source>
</reference>
<dbReference type="SUPFAM" id="SSF51556">
    <property type="entry name" value="Metallo-dependent hydrolases"/>
    <property type="match status" value="1"/>
</dbReference>
<gene>
    <name evidence="6" type="primary">ade</name>
    <name evidence="9" type="ORF">ATY39_05320</name>
</gene>
<dbReference type="InterPro" id="IPR026912">
    <property type="entry name" value="Adenine_deam_C"/>
</dbReference>
<dbReference type="CDD" id="cd01295">
    <property type="entry name" value="AdeC"/>
    <property type="match status" value="1"/>
</dbReference>